<evidence type="ECO:0000313" key="4">
    <source>
        <dbReference type="EMBL" id="SMQ61814.1"/>
    </source>
</evidence>
<gene>
    <name evidence="4" type="ORF">SAMN06297468_0611</name>
</gene>
<dbReference type="InterPro" id="IPR011042">
    <property type="entry name" value="6-blade_b-propeller_TolB-like"/>
</dbReference>
<feature type="domain" description="Peptidase S9 prolyl oligopeptidase catalytic" evidence="3">
    <location>
        <begin position="444"/>
        <end position="657"/>
    </location>
</feature>
<keyword evidence="4" id="KW-0031">Aminopeptidase</keyword>
<dbReference type="Gene3D" id="3.40.50.1820">
    <property type="entry name" value="alpha/beta hydrolase"/>
    <property type="match status" value="1"/>
</dbReference>
<dbReference type="Proteomes" id="UP000194420">
    <property type="component" value="Unassembled WGS sequence"/>
</dbReference>
<keyword evidence="5" id="KW-1185">Reference proteome</keyword>
<dbReference type="Pfam" id="PF00326">
    <property type="entry name" value="Peptidase_S9"/>
    <property type="match status" value="1"/>
</dbReference>
<keyword evidence="1" id="KW-0378">Hydrolase</keyword>
<feature type="chain" id="PRO_5013074202" evidence="2">
    <location>
        <begin position="28"/>
        <end position="689"/>
    </location>
</feature>
<dbReference type="GO" id="GO:0006508">
    <property type="term" value="P:proteolysis"/>
    <property type="evidence" value="ECO:0007669"/>
    <property type="project" value="InterPro"/>
</dbReference>
<dbReference type="PANTHER" id="PTHR42776">
    <property type="entry name" value="SERINE PEPTIDASE S9 FAMILY MEMBER"/>
    <property type="match status" value="1"/>
</dbReference>
<evidence type="ECO:0000259" key="3">
    <source>
        <dbReference type="Pfam" id="PF00326"/>
    </source>
</evidence>
<dbReference type="InterPro" id="IPR001375">
    <property type="entry name" value="Peptidase_S9_cat"/>
</dbReference>
<dbReference type="Gene3D" id="2.120.10.30">
    <property type="entry name" value="TolB, C-terminal domain"/>
    <property type="match status" value="1"/>
</dbReference>
<dbReference type="GO" id="GO:0004252">
    <property type="term" value="F:serine-type endopeptidase activity"/>
    <property type="evidence" value="ECO:0007669"/>
    <property type="project" value="TreeGrafter"/>
</dbReference>
<evidence type="ECO:0000313" key="5">
    <source>
        <dbReference type="Proteomes" id="UP000194420"/>
    </source>
</evidence>
<dbReference type="RefSeq" id="WP_327078634.1">
    <property type="nucleotide sequence ID" value="NZ_FXWG01000001.1"/>
</dbReference>
<keyword evidence="2" id="KW-0732">Signal</keyword>
<reference evidence="5" key="1">
    <citation type="submission" date="2017-04" db="EMBL/GenBank/DDBJ databases">
        <authorList>
            <person name="Varghese N."/>
            <person name="Submissions S."/>
        </authorList>
    </citation>
    <scope>NUCLEOTIDE SEQUENCE [LARGE SCALE GENOMIC DNA]</scope>
</reference>
<dbReference type="SUPFAM" id="SSF82171">
    <property type="entry name" value="DPP6 N-terminal domain-like"/>
    <property type="match status" value="1"/>
</dbReference>
<proteinExistence type="predicted"/>
<dbReference type="EMBL" id="FXWG01000001">
    <property type="protein sequence ID" value="SMQ61814.1"/>
    <property type="molecule type" value="Genomic_DNA"/>
</dbReference>
<dbReference type="PANTHER" id="PTHR42776:SF27">
    <property type="entry name" value="DIPEPTIDYL PEPTIDASE FAMILY MEMBER 6"/>
    <property type="match status" value="1"/>
</dbReference>
<dbReference type="AlphaFoldDB" id="A0A1Y6EGR9"/>
<sequence length="689" mass="75062">MTSRHTPRLLTALLAASALTLPGAVQADHHATNGAEMTEATAAAPLIPRDALFGNPSRAQGRLSPDGKWLSWLAPKNDVLNIWLAPADNPDAAKAVTNATDRPIRQHFWAPDSKSLGYIQDKGGDENFLLYGIDVETGEERTLTPFENTRVQIVGASESIRDKILVGLNNRNPQFHDVHMLDLNTGELTLVLENNGYAGFMADDNLDVRMAMRQNAEGGTDYFNVVDGEVEEEPFTSTAMEDSLTTNPAGYTTDGTILYWLDSRDRNTAALYAQNTETGERTLIAENDKADIGGTIRDPKTGVVEAYSVNYLTNEWTATDPELKAALDWLDERLEGDFGISSRTEDDRTWIVWNDPLVAPSKTYIFDRDAETLTEFYTTRPELEGAPLQPMHPVEITSRDGLTLPSYLTLPPGSDKDGDGRPEEAVPMVLLVHGGPWARDEYGFNSIHQMLANRGYAVLSTNFRGSTGFGKDFLNAANLQWGLKMHDDLIDATDWAISEGITAEDQVAIMGGSYGGYATLAGLTFTPEKFACGVDIVGPSNLETLLSTIPPYWAPLVKIFHTRMGDPNTEEGLALLKAASPLYKADQITKPLLIAQGANDPRVKQAESDQIVNAMKEAGIPVTYVLYPDEGHGFAKPDNNKAFFGIAENFLAECLGGRAEPLGNVLEPSSAEILEGAEHVKGLEDAIEG</sequence>
<protein>
    <submittedName>
        <fullName evidence="4">Dipeptidyl aminopeptidase/acylaminoacyl peptidase</fullName>
    </submittedName>
</protein>
<name>A0A1Y6EGR9_9SPHN</name>
<organism evidence="4 5">
    <name type="scientific">Altererythrobacter xiamenensis</name>
    <dbReference type="NCBI Taxonomy" id="1316679"/>
    <lineage>
        <taxon>Bacteria</taxon>
        <taxon>Pseudomonadati</taxon>
        <taxon>Pseudomonadota</taxon>
        <taxon>Alphaproteobacteria</taxon>
        <taxon>Sphingomonadales</taxon>
        <taxon>Erythrobacteraceae</taxon>
        <taxon>Altererythrobacter</taxon>
    </lineage>
</organism>
<dbReference type="InterPro" id="IPR029058">
    <property type="entry name" value="AB_hydrolase_fold"/>
</dbReference>
<dbReference type="GO" id="GO:0004177">
    <property type="term" value="F:aminopeptidase activity"/>
    <property type="evidence" value="ECO:0007669"/>
    <property type="project" value="UniProtKB-KW"/>
</dbReference>
<keyword evidence="4" id="KW-0645">Protease</keyword>
<evidence type="ECO:0000256" key="1">
    <source>
        <dbReference type="ARBA" id="ARBA00022801"/>
    </source>
</evidence>
<dbReference type="SUPFAM" id="SSF53474">
    <property type="entry name" value="alpha/beta-Hydrolases"/>
    <property type="match status" value="1"/>
</dbReference>
<evidence type="ECO:0000256" key="2">
    <source>
        <dbReference type="SAM" id="SignalP"/>
    </source>
</evidence>
<accession>A0A1Y6EGR9</accession>
<feature type="signal peptide" evidence="2">
    <location>
        <begin position="1"/>
        <end position="27"/>
    </location>
</feature>